<evidence type="ECO:0000313" key="3">
    <source>
        <dbReference type="Proteomes" id="UP000757540"/>
    </source>
</evidence>
<sequence length="182" mass="19134">MSHEDATHGPAPLGDVDPEPMHRAVDALTTALHEYVDVAVGVRAEFGATEADDDPRILALENRVGTLNATVFDRLHDALGMHPDLTTSVWGPGPEAEHTDDDAVDLPAGTVPAEVFYLGFVVADPPAGAPVTLDGVIEVLDDAGEQAAARLVDGGYQVMEWAASRGLAPGFGDDPDDEEDEE</sequence>
<keyword evidence="3" id="KW-1185">Reference proteome</keyword>
<evidence type="ECO:0000313" key="2">
    <source>
        <dbReference type="EMBL" id="NOV96558.1"/>
    </source>
</evidence>
<reference evidence="2 3" key="1">
    <citation type="submission" date="2020-05" db="EMBL/GenBank/DDBJ databases">
        <title>Genomic Encyclopedia of Type Strains, Phase III (KMG-III): the genomes of soil and plant-associated and newly described type strains.</title>
        <authorList>
            <person name="Whitman W."/>
        </authorList>
    </citation>
    <scope>NUCLEOTIDE SEQUENCE [LARGE SCALE GENOMIC DNA]</scope>
    <source>
        <strain evidence="2 3">KCTC 19046</strain>
    </source>
</reference>
<proteinExistence type="predicted"/>
<comment type="caution">
    <text evidence="2">The sequence shown here is derived from an EMBL/GenBank/DDBJ whole genome shotgun (WGS) entry which is preliminary data.</text>
</comment>
<dbReference type="EMBL" id="JABEZU010000001">
    <property type="protein sequence ID" value="NOV96558.1"/>
    <property type="molecule type" value="Genomic_DNA"/>
</dbReference>
<accession>A0ABX2A3S3</accession>
<evidence type="ECO:0000256" key="1">
    <source>
        <dbReference type="SAM" id="MobiDB-lite"/>
    </source>
</evidence>
<name>A0ABX2A3S3_9MICO</name>
<feature type="region of interest" description="Disordered" evidence="1">
    <location>
        <begin position="1"/>
        <end position="20"/>
    </location>
</feature>
<protein>
    <submittedName>
        <fullName evidence="2">Uncharacterized protein</fullName>
    </submittedName>
</protein>
<organism evidence="2 3">
    <name type="scientific">Isoptericola halotolerans</name>
    <dbReference type="NCBI Taxonomy" id="300560"/>
    <lineage>
        <taxon>Bacteria</taxon>
        <taxon>Bacillati</taxon>
        <taxon>Actinomycetota</taxon>
        <taxon>Actinomycetes</taxon>
        <taxon>Micrococcales</taxon>
        <taxon>Promicromonosporaceae</taxon>
        <taxon>Isoptericola</taxon>
    </lineage>
</organism>
<gene>
    <name evidence="2" type="ORF">HDG69_001111</name>
</gene>
<dbReference type="RefSeq" id="WP_171782722.1">
    <property type="nucleotide sequence ID" value="NZ_BAAAML010000002.1"/>
</dbReference>
<dbReference type="Proteomes" id="UP000757540">
    <property type="component" value="Unassembled WGS sequence"/>
</dbReference>